<dbReference type="PANTHER" id="PTHR43418:SF4">
    <property type="entry name" value="MULTIFUNCTIONAL TRYPTOPHAN BIOSYNTHESIS PROTEIN"/>
    <property type="match status" value="1"/>
</dbReference>
<proteinExistence type="predicted"/>
<dbReference type="Gene3D" id="3.40.50.880">
    <property type="match status" value="1"/>
</dbReference>
<dbReference type="Pfam" id="PF00117">
    <property type="entry name" value="GATase"/>
    <property type="match status" value="1"/>
</dbReference>
<accession>A0A5M9WJK4</accession>
<dbReference type="GO" id="GO:0000162">
    <property type="term" value="P:L-tryptophan biosynthetic process"/>
    <property type="evidence" value="ECO:0007669"/>
    <property type="project" value="TreeGrafter"/>
</dbReference>
<feature type="domain" description="Glutamine amidotransferase" evidence="2">
    <location>
        <begin position="3"/>
        <end position="185"/>
    </location>
</feature>
<dbReference type="InterPro" id="IPR029062">
    <property type="entry name" value="Class_I_gatase-like"/>
</dbReference>
<keyword evidence="1" id="KW-0315">Glutamine amidotransferase</keyword>
<dbReference type="PRINTS" id="PR00097">
    <property type="entry name" value="ANTSNTHASEII"/>
</dbReference>
<dbReference type="PRINTS" id="PR00099">
    <property type="entry name" value="CPSGATASE"/>
</dbReference>
<dbReference type="EMBL" id="RIAS01000001">
    <property type="protein sequence ID" value="KAA8782353.1"/>
    <property type="molecule type" value="Genomic_DNA"/>
</dbReference>
<organism evidence="3 4">
    <name type="scientific">Paenibacillus amylolyticus</name>
    <dbReference type="NCBI Taxonomy" id="1451"/>
    <lineage>
        <taxon>Bacteria</taxon>
        <taxon>Bacillati</taxon>
        <taxon>Bacillota</taxon>
        <taxon>Bacilli</taxon>
        <taxon>Bacillales</taxon>
        <taxon>Paenibacillaceae</taxon>
        <taxon>Paenibacillus</taxon>
    </lineage>
</organism>
<dbReference type="FunFam" id="3.40.50.880:FF:000003">
    <property type="entry name" value="Anthranilate synthase component II"/>
    <property type="match status" value="1"/>
</dbReference>
<dbReference type="PANTHER" id="PTHR43418">
    <property type="entry name" value="MULTIFUNCTIONAL TRYPTOPHAN BIOSYNTHESIS PROTEIN-RELATED"/>
    <property type="match status" value="1"/>
</dbReference>
<evidence type="ECO:0000313" key="3">
    <source>
        <dbReference type="EMBL" id="KAA8782353.1"/>
    </source>
</evidence>
<dbReference type="InterPro" id="IPR006221">
    <property type="entry name" value="TrpG/PapA_dom"/>
</dbReference>
<dbReference type="InterPro" id="IPR050472">
    <property type="entry name" value="Anth_synth/Amidotransfase"/>
</dbReference>
<dbReference type="NCBIfam" id="TIGR00566">
    <property type="entry name" value="trpG_papA"/>
    <property type="match status" value="1"/>
</dbReference>
<gene>
    <name evidence="3" type="ORF">EC604_00640</name>
</gene>
<dbReference type="RefSeq" id="WP_123062301.1">
    <property type="nucleotide sequence ID" value="NZ_RIAS01000001.1"/>
</dbReference>
<dbReference type="PROSITE" id="PS51273">
    <property type="entry name" value="GATASE_TYPE_1"/>
    <property type="match status" value="1"/>
</dbReference>
<protein>
    <submittedName>
        <fullName evidence="3">Aminodeoxychorismate/anthranilate synthase component II</fullName>
    </submittedName>
</protein>
<dbReference type="GO" id="GO:0005829">
    <property type="term" value="C:cytosol"/>
    <property type="evidence" value="ECO:0007669"/>
    <property type="project" value="TreeGrafter"/>
</dbReference>
<dbReference type="PRINTS" id="PR00096">
    <property type="entry name" value="GATASE"/>
</dbReference>
<dbReference type="Proteomes" id="UP000323664">
    <property type="component" value="Unassembled WGS sequence"/>
</dbReference>
<sequence>MIVMIDNFDSFTYNLVQYFADLGETVNVYRNNAITVKKLDEISPDYIVISPGPSNPSNAGVSLEVIRYFAGKIPILGVCLGHQAIAQAFGGKVESARHLMHGKASDISHDGKTLFEGLPVVLNVARYHSLIVNPDLPEELEVTAWSSEGEVMALRHKKWSIEGVQFHPESIITPSGKQILANFLQNCSYPKTESDSSYVTL</sequence>
<dbReference type="SUPFAM" id="SSF52317">
    <property type="entry name" value="Class I glutamine amidotransferase-like"/>
    <property type="match status" value="1"/>
</dbReference>
<name>A0A5M9WJK4_PAEAM</name>
<reference evidence="3 4" key="1">
    <citation type="journal article" date="2019" name="J. Ind. Microbiol. Biotechnol.">
        <title>Paenibacillus amylolyticus 27C64 has a diverse set of carbohydrate-active enzymes and complete pectin deconstruction system.</title>
        <authorList>
            <person name="Keggi C."/>
            <person name="Doran-Peterson J."/>
        </authorList>
    </citation>
    <scope>NUCLEOTIDE SEQUENCE [LARGE SCALE GENOMIC DNA]</scope>
    <source>
        <strain evidence="3 4">27C64</strain>
    </source>
</reference>
<evidence type="ECO:0000313" key="4">
    <source>
        <dbReference type="Proteomes" id="UP000323664"/>
    </source>
</evidence>
<dbReference type="GO" id="GO:0004049">
    <property type="term" value="F:anthranilate synthase activity"/>
    <property type="evidence" value="ECO:0007669"/>
    <property type="project" value="TreeGrafter"/>
</dbReference>
<evidence type="ECO:0000256" key="1">
    <source>
        <dbReference type="ARBA" id="ARBA00022962"/>
    </source>
</evidence>
<comment type="caution">
    <text evidence="3">The sequence shown here is derived from an EMBL/GenBank/DDBJ whole genome shotgun (WGS) entry which is preliminary data.</text>
</comment>
<evidence type="ECO:0000259" key="2">
    <source>
        <dbReference type="Pfam" id="PF00117"/>
    </source>
</evidence>
<dbReference type="OrthoDB" id="9804328at2"/>
<dbReference type="AlphaFoldDB" id="A0A5M9WJK4"/>
<dbReference type="InterPro" id="IPR017926">
    <property type="entry name" value="GATASE"/>
</dbReference>
<dbReference type="CDD" id="cd01743">
    <property type="entry name" value="GATase1_Anthranilate_Synthase"/>
    <property type="match status" value="1"/>
</dbReference>